<keyword evidence="1" id="KW-0812">Transmembrane</keyword>
<keyword evidence="3" id="KW-1185">Reference proteome</keyword>
<dbReference type="AlphaFoldDB" id="A0A1A9WIK2"/>
<dbReference type="VEuPathDB" id="VectorBase:GBRI021072"/>
<dbReference type="EnsemblMetazoa" id="GBRI021072-RA">
    <property type="protein sequence ID" value="GBRI021072-PA"/>
    <property type="gene ID" value="GBRI021072"/>
</dbReference>
<reference evidence="2" key="2">
    <citation type="submission" date="2020-05" db="UniProtKB">
        <authorList>
            <consortium name="EnsemblMetazoa"/>
        </authorList>
    </citation>
    <scope>IDENTIFICATION</scope>
    <source>
        <strain evidence="2">IAEA</strain>
    </source>
</reference>
<feature type="transmembrane region" description="Helical" evidence="1">
    <location>
        <begin position="32"/>
        <end position="51"/>
    </location>
</feature>
<evidence type="ECO:0000313" key="2">
    <source>
        <dbReference type="EnsemblMetazoa" id="GBRI021072-PA"/>
    </source>
</evidence>
<proteinExistence type="predicted"/>
<name>A0A1A9WIK2_9MUSC</name>
<evidence type="ECO:0000313" key="3">
    <source>
        <dbReference type="Proteomes" id="UP000091820"/>
    </source>
</evidence>
<keyword evidence="1" id="KW-0472">Membrane</keyword>
<sequence length="106" mass="12034">MDDPKLVHSLDEYPDHTCSERSQWDCKLLTKAINSTMGMVVVKSSLFLILLRSIFESKKLICKSSTTEMSQIDVLCSCNVIELSNLLILTLQPPIYGLYSEHLQKI</sequence>
<accession>A0A1A9WIK2</accession>
<keyword evidence="1" id="KW-1133">Transmembrane helix</keyword>
<reference evidence="3" key="1">
    <citation type="submission" date="2014-03" db="EMBL/GenBank/DDBJ databases">
        <authorList>
            <person name="Aksoy S."/>
            <person name="Warren W."/>
            <person name="Wilson R.K."/>
        </authorList>
    </citation>
    <scope>NUCLEOTIDE SEQUENCE [LARGE SCALE GENOMIC DNA]</scope>
    <source>
        <strain evidence="3">IAEA</strain>
    </source>
</reference>
<organism evidence="2 3">
    <name type="scientific">Glossina brevipalpis</name>
    <dbReference type="NCBI Taxonomy" id="37001"/>
    <lineage>
        <taxon>Eukaryota</taxon>
        <taxon>Metazoa</taxon>
        <taxon>Ecdysozoa</taxon>
        <taxon>Arthropoda</taxon>
        <taxon>Hexapoda</taxon>
        <taxon>Insecta</taxon>
        <taxon>Pterygota</taxon>
        <taxon>Neoptera</taxon>
        <taxon>Endopterygota</taxon>
        <taxon>Diptera</taxon>
        <taxon>Brachycera</taxon>
        <taxon>Muscomorpha</taxon>
        <taxon>Hippoboscoidea</taxon>
        <taxon>Glossinidae</taxon>
        <taxon>Glossina</taxon>
    </lineage>
</organism>
<protein>
    <submittedName>
        <fullName evidence="2">Uncharacterized protein</fullName>
    </submittedName>
</protein>
<dbReference type="Proteomes" id="UP000091820">
    <property type="component" value="Unassembled WGS sequence"/>
</dbReference>
<evidence type="ECO:0000256" key="1">
    <source>
        <dbReference type="SAM" id="Phobius"/>
    </source>
</evidence>